<protein>
    <submittedName>
        <fullName evidence="2">Uncharacterized protein</fullName>
    </submittedName>
</protein>
<evidence type="ECO:0000256" key="1">
    <source>
        <dbReference type="SAM" id="Phobius"/>
    </source>
</evidence>
<evidence type="ECO:0000313" key="3">
    <source>
        <dbReference type="Proteomes" id="UP000229893"/>
    </source>
</evidence>
<dbReference type="Proteomes" id="UP000229893">
    <property type="component" value="Unassembled WGS sequence"/>
</dbReference>
<keyword evidence="1" id="KW-1133">Transmembrane helix</keyword>
<feature type="transmembrane region" description="Helical" evidence="1">
    <location>
        <begin position="6"/>
        <end position="29"/>
    </location>
</feature>
<gene>
    <name evidence="2" type="ORF">COV57_01495</name>
</gene>
<keyword evidence="1" id="KW-0812">Transmembrane</keyword>
<dbReference type="EMBL" id="PCWO01000021">
    <property type="protein sequence ID" value="PIR04983.1"/>
    <property type="molecule type" value="Genomic_DNA"/>
</dbReference>
<keyword evidence="1" id="KW-0472">Membrane</keyword>
<evidence type="ECO:0000313" key="2">
    <source>
        <dbReference type="EMBL" id="PIR04983.1"/>
    </source>
</evidence>
<organism evidence="2 3">
    <name type="scientific">Candidatus Liptonbacteria bacterium CG11_big_fil_rev_8_21_14_0_20_35_14</name>
    <dbReference type="NCBI Taxonomy" id="1974634"/>
    <lineage>
        <taxon>Bacteria</taxon>
        <taxon>Candidatus Liptoniibacteriota</taxon>
    </lineage>
</organism>
<accession>A0A2H0N7W1</accession>
<name>A0A2H0N7W1_9BACT</name>
<comment type="caution">
    <text evidence="2">The sequence shown here is derived from an EMBL/GenBank/DDBJ whole genome shotgun (WGS) entry which is preliminary data.</text>
</comment>
<sequence>MSGLYFFYSVWYFVFRIFILNSLGVIILYDEVIITNHALKRLIERAYEAGIKVPDDLENYLRKIIENSFRVKKHKNVFIKDINKNISSYWFRVKKFDDWYFISIKEENCLKIVTFIRKGDFEESLPRIIACRYYNGRLIKLWKKKKKTKKIYCPFPKFDKLIIRNFEEKELLKA</sequence>
<proteinExistence type="predicted"/>
<reference evidence="2 3" key="1">
    <citation type="submission" date="2017-09" db="EMBL/GenBank/DDBJ databases">
        <title>Depth-based differentiation of microbial function through sediment-hosted aquifers and enrichment of novel symbionts in the deep terrestrial subsurface.</title>
        <authorList>
            <person name="Probst A.J."/>
            <person name="Ladd B."/>
            <person name="Jarett J.K."/>
            <person name="Geller-Mcgrath D.E."/>
            <person name="Sieber C.M."/>
            <person name="Emerson J.B."/>
            <person name="Anantharaman K."/>
            <person name="Thomas B.C."/>
            <person name="Malmstrom R."/>
            <person name="Stieglmeier M."/>
            <person name="Klingl A."/>
            <person name="Woyke T."/>
            <person name="Ryan C.M."/>
            <person name="Banfield J.F."/>
        </authorList>
    </citation>
    <scope>NUCLEOTIDE SEQUENCE [LARGE SCALE GENOMIC DNA]</scope>
    <source>
        <strain evidence="2">CG11_big_fil_rev_8_21_14_0_20_35_14</strain>
    </source>
</reference>
<dbReference type="AlphaFoldDB" id="A0A2H0N7W1"/>